<dbReference type="Proteomes" id="UP000199455">
    <property type="component" value="Unassembled WGS sequence"/>
</dbReference>
<dbReference type="EMBL" id="FMZH01000020">
    <property type="protein sequence ID" value="SDE40497.1"/>
    <property type="molecule type" value="Genomic_DNA"/>
</dbReference>
<keyword evidence="1" id="KW-1133">Transmembrane helix</keyword>
<dbReference type="InterPro" id="IPR019196">
    <property type="entry name" value="ABC_transp_unknown"/>
</dbReference>
<feature type="transmembrane region" description="Helical" evidence="1">
    <location>
        <begin position="6"/>
        <end position="28"/>
    </location>
</feature>
<keyword evidence="5" id="KW-1185">Reference proteome</keyword>
<sequence length="561" mass="62506">MGLKNKWISAALFIGALVVLNVIGQYAFKRFDFTADKRFTLSEKTKSLLAKNEKPVIITVFLNGELPPAFKRLQGAVSDILSDYQAYSKADVKVVFVDPLAGLSQADQDTVVNNLYESGIEATNLSVKTEAGLTQKLVFPMAMLESDGKQFPVKLFQNLDTRGSYEDNINRAIENLEYIFTSSLKKVITGNNPRIGFSESNGELSDLQLNDAMHSLANSYLVGRVDLNTIDKAGLDKLKMLVIAKPTKAFTETEKYKINYFVMNGGSVLWSIDQVRAELDSLRGQGGQMATNSNLNLDDMLFMYGARVNYNIIADPANSAEIPVSTGVVGGQNQMQLMPWIYYPVLLPDTTESVVKKLDGIKSEFPSTVDTIGARNIKKSYILTTSAFNKVFNTPKLFSLQMVGEQLDPRSFQSHPQNVGLMLKGNFPSVFAGRPLPAGIKQPYSVENVGKAAKMIVIGDGDIFKNQVSAQNGTPFPLGYDRYSQRTFGNKALLLNIVDYFTDEDNLIALRNKEVKIRLLDKGKIKLEKTKWQLINVAAPILLLIFFAIFQHYYRKYKYAK</sequence>
<dbReference type="InterPro" id="IPR019863">
    <property type="entry name" value="Motility-assoc_ABC-rel_GldG"/>
</dbReference>
<feature type="domain" description="DUF7088" evidence="3">
    <location>
        <begin position="35"/>
        <end position="144"/>
    </location>
</feature>
<proteinExistence type="predicted"/>
<dbReference type="RefSeq" id="WP_090773127.1">
    <property type="nucleotide sequence ID" value="NZ_FMZH01000020.1"/>
</dbReference>
<keyword evidence="1" id="KW-0472">Membrane</keyword>
<protein>
    <submittedName>
        <fullName evidence="4">ABC-2 type transport system permease protein</fullName>
    </submittedName>
</protein>
<evidence type="ECO:0000313" key="4">
    <source>
        <dbReference type="EMBL" id="SDE40497.1"/>
    </source>
</evidence>
<evidence type="ECO:0000256" key="1">
    <source>
        <dbReference type="SAM" id="Phobius"/>
    </source>
</evidence>
<gene>
    <name evidence="4" type="ORF">SAMN04488024_12022</name>
</gene>
<dbReference type="Pfam" id="PF09822">
    <property type="entry name" value="ABC_transp_aux"/>
    <property type="match status" value="1"/>
</dbReference>
<feature type="transmembrane region" description="Helical" evidence="1">
    <location>
        <begin position="534"/>
        <end position="554"/>
    </location>
</feature>
<reference evidence="5" key="1">
    <citation type="submission" date="2016-10" db="EMBL/GenBank/DDBJ databases">
        <authorList>
            <person name="Varghese N."/>
            <person name="Submissions S."/>
        </authorList>
    </citation>
    <scope>NUCLEOTIDE SEQUENCE [LARGE SCALE GENOMIC DNA]</scope>
    <source>
        <strain evidence="5">DSM 18609</strain>
    </source>
</reference>
<evidence type="ECO:0000313" key="5">
    <source>
        <dbReference type="Proteomes" id="UP000199455"/>
    </source>
</evidence>
<dbReference type="NCBIfam" id="TIGR03521">
    <property type="entry name" value="GldG"/>
    <property type="match status" value="1"/>
</dbReference>
<evidence type="ECO:0000259" key="3">
    <source>
        <dbReference type="Pfam" id="PF23357"/>
    </source>
</evidence>
<feature type="domain" description="ABC-type uncharacterised transport system" evidence="2">
    <location>
        <begin position="193"/>
        <end position="496"/>
    </location>
</feature>
<dbReference type="Pfam" id="PF23357">
    <property type="entry name" value="DUF7088"/>
    <property type="match status" value="1"/>
</dbReference>
<dbReference type="InterPro" id="IPR055396">
    <property type="entry name" value="DUF7088"/>
</dbReference>
<dbReference type="AlphaFoldDB" id="A0A1G7CMD8"/>
<organism evidence="4 5">
    <name type="scientific">Pedobacter soli</name>
    <dbReference type="NCBI Taxonomy" id="390242"/>
    <lineage>
        <taxon>Bacteria</taxon>
        <taxon>Pseudomonadati</taxon>
        <taxon>Bacteroidota</taxon>
        <taxon>Sphingobacteriia</taxon>
        <taxon>Sphingobacteriales</taxon>
        <taxon>Sphingobacteriaceae</taxon>
        <taxon>Pedobacter</taxon>
    </lineage>
</organism>
<accession>A0A1G7CMD8</accession>
<dbReference type="STRING" id="390242.SAMN04488024_12022"/>
<evidence type="ECO:0000259" key="2">
    <source>
        <dbReference type="Pfam" id="PF09822"/>
    </source>
</evidence>
<name>A0A1G7CMD8_9SPHI</name>
<keyword evidence="1" id="KW-0812">Transmembrane</keyword>